<accession>A0AAE3J789</accession>
<dbReference type="Proteomes" id="UP001197875">
    <property type="component" value="Unassembled WGS sequence"/>
</dbReference>
<proteinExistence type="predicted"/>
<dbReference type="AlphaFoldDB" id="A0AAE3J789"/>
<organism evidence="1 2">
    <name type="scientific">Fusicatenibacter faecihominis</name>
    <dbReference type="NCBI Taxonomy" id="2881276"/>
    <lineage>
        <taxon>Bacteria</taxon>
        <taxon>Bacillati</taxon>
        <taxon>Bacillota</taxon>
        <taxon>Clostridia</taxon>
        <taxon>Lachnospirales</taxon>
        <taxon>Lachnospiraceae</taxon>
        <taxon>Fusicatenibacter</taxon>
    </lineage>
</organism>
<protein>
    <submittedName>
        <fullName evidence="1">Uncharacterized protein</fullName>
    </submittedName>
</protein>
<reference evidence="1 2" key="1">
    <citation type="submission" date="2021-10" db="EMBL/GenBank/DDBJ databases">
        <title>Anaerobic single-cell dispensing facilitates the cultivation of human gut bacteria.</title>
        <authorList>
            <person name="Afrizal A."/>
        </authorList>
    </citation>
    <scope>NUCLEOTIDE SEQUENCE [LARGE SCALE GENOMIC DNA]</scope>
    <source>
        <strain evidence="1 2">CLA-AA-H277</strain>
    </source>
</reference>
<sequence>MCEIDHSGGWADWKEYQCGISTVSPVFSWECETERQFTVQMSSNPKFQSAVMYLDTRNCYCIYDGVPLQAGKTYYWRVRSRVGEWTESQFTTI</sequence>
<name>A0AAE3J789_9FIRM</name>
<dbReference type="InterPro" id="IPR013783">
    <property type="entry name" value="Ig-like_fold"/>
</dbReference>
<comment type="caution">
    <text evidence="1">The sequence shown here is derived from an EMBL/GenBank/DDBJ whole genome shotgun (WGS) entry which is preliminary data.</text>
</comment>
<evidence type="ECO:0000313" key="2">
    <source>
        <dbReference type="Proteomes" id="UP001197875"/>
    </source>
</evidence>
<dbReference type="Gene3D" id="2.60.40.10">
    <property type="entry name" value="Immunoglobulins"/>
    <property type="match status" value="1"/>
</dbReference>
<dbReference type="RefSeq" id="WP_227615661.1">
    <property type="nucleotide sequence ID" value="NZ_JAJEPR010000022.1"/>
</dbReference>
<keyword evidence="2" id="KW-1185">Reference proteome</keyword>
<gene>
    <name evidence="1" type="ORF">LKD71_12390</name>
</gene>
<dbReference type="EMBL" id="JAJEPR010000022">
    <property type="protein sequence ID" value="MCC2190586.1"/>
    <property type="molecule type" value="Genomic_DNA"/>
</dbReference>
<evidence type="ECO:0000313" key="1">
    <source>
        <dbReference type="EMBL" id="MCC2190586.1"/>
    </source>
</evidence>